<dbReference type="UniPathway" id="UPA00193"/>
<keyword evidence="4 12" id="KW-0028">Amino-acid biosynthesis</keyword>
<feature type="domain" description="Tetrahydrofolate dehydrogenase/cyclohydrolase catalytic" evidence="13">
    <location>
        <begin position="6"/>
        <end position="121"/>
    </location>
</feature>
<dbReference type="GO" id="GO:0035999">
    <property type="term" value="P:tetrahydrofolate interconversion"/>
    <property type="evidence" value="ECO:0007669"/>
    <property type="project" value="UniProtKB-UniRule"/>
</dbReference>
<comment type="caution">
    <text evidence="12">Lacks conserved residue(s) required for the propagation of feature annotation.</text>
</comment>
<dbReference type="InterPro" id="IPR046346">
    <property type="entry name" value="Aminoacid_DH-like_N_sf"/>
</dbReference>
<dbReference type="InterPro" id="IPR000672">
    <property type="entry name" value="THF_DH/CycHdrlase"/>
</dbReference>
<evidence type="ECO:0000259" key="14">
    <source>
        <dbReference type="Pfam" id="PF02882"/>
    </source>
</evidence>
<dbReference type="InterPro" id="IPR020630">
    <property type="entry name" value="THF_DH/CycHdrlase_cat_dom"/>
</dbReference>
<name>A0A7Y7ITM6_9PROT</name>
<keyword evidence="10 12" id="KW-0486">Methionine biosynthesis</keyword>
<dbReference type="GO" id="GO:0009086">
    <property type="term" value="P:methionine biosynthetic process"/>
    <property type="evidence" value="ECO:0007669"/>
    <property type="project" value="UniProtKB-KW"/>
</dbReference>
<dbReference type="AlphaFoldDB" id="A0A7Y7ITM6"/>
<evidence type="ECO:0000256" key="3">
    <source>
        <dbReference type="ARBA" id="ARBA00022563"/>
    </source>
</evidence>
<dbReference type="PANTHER" id="PTHR48099:SF5">
    <property type="entry name" value="C-1-TETRAHYDROFOLATE SYNTHASE, CYTOPLASMIC"/>
    <property type="match status" value="1"/>
</dbReference>
<dbReference type="SUPFAM" id="SSF51735">
    <property type="entry name" value="NAD(P)-binding Rossmann-fold domains"/>
    <property type="match status" value="1"/>
</dbReference>
<dbReference type="EC" id="1.5.1.5" evidence="12"/>
<comment type="caution">
    <text evidence="15">The sequence shown here is derived from an EMBL/GenBank/DDBJ whole genome shotgun (WGS) entry which is preliminary data.</text>
</comment>
<feature type="binding site" evidence="12">
    <location>
        <position position="233"/>
    </location>
    <ligand>
        <name>NADP(+)</name>
        <dbReference type="ChEBI" id="CHEBI:58349"/>
    </ligand>
</feature>
<gene>
    <name evidence="12 15" type="primary">folD</name>
    <name evidence="15" type="ORF">HUK84_01825</name>
</gene>
<evidence type="ECO:0000256" key="1">
    <source>
        <dbReference type="ARBA" id="ARBA00004777"/>
    </source>
</evidence>
<dbReference type="FunFam" id="3.40.50.720:FF:000006">
    <property type="entry name" value="Bifunctional protein FolD"/>
    <property type="match status" value="1"/>
</dbReference>
<dbReference type="InterPro" id="IPR036291">
    <property type="entry name" value="NAD(P)-bd_dom_sf"/>
</dbReference>
<comment type="subunit">
    <text evidence="2 12">Homodimer.</text>
</comment>
<dbReference type="PANTHER" id="PTHR48099">
    <property type="entry name" value="C-1-TETRAHYDROFOLATE SYNTHASE, CYTOPLASMIC-RELATED"/>
    <property type="match status" value="1"/>
</dbReference>
<feature type="domain" description="Tetrahydrofolate dehydrogenase/cyclohydrolase NAD(P)-binding" evidence="14">
    <location>
        <begin position="141"/>
        <end position="283"/>
    </location>
</feature>
<dbReference type="HAMAP" id="MF_01576">
    <property type="entry name" value="THF_DHG_CYH"/>
    <property type="match status" value="1"/>
</dbReference>
<comment type="catalytic activity">
    <reaction evidence="12">
        <text>(6R)-5,10-methylene-5,6,7,8-tetrahydrofolate + NADP(+) = (6R)-5,10-methenyltetrahydrofolate + NADPH</text>
        <dbReference type="Rhea" id="RHEA:22812"/>
        <dbReference type="ChEBI" id="CHEBI:15636"/>
        <dbReference type="ChEBI" id="CHEBI:57455"/>
        <dbReference type="ChEBI" id="CHEBI:57783"/>
        <dbReference type="ChEBI" id="CHEBI:58349"/>
        <dbReference type="EC" id="1.5.1.5"/>
    </reaction>
</comment>
<evidence type="ECO:0000259" key="13">
    <source>
        <dbReference type="Pfam" id="PF00763"/>
    </source>
</evidence>
<comment type="catalytic activity">
    <reaction evidence="12">
        <text>(6R)-5,10-methenyltetrahydrofolate + H2O = (6R)-10-formyltetrahydrofolate + H(+)</text>
        <dbReference type="Rhea" id="RHEA:23700"/>
        <dbReference type="ChEBI" id="CHEBI:15377"/>
        <dbReference type="ChEBI" id="CHEBI:15378"/>
        <dbReference type="ChEBI" id="CHEBI:57455"/>
        <dbReference type="ChEBI" id="CHEBI:195366"/>
        <dbReference type="EC" id="3.5.4.9"/>
    </reaction>
</comment>
<organism evidence="15 16">
    <name type="scientific">Nguyenibacter vanlangensis</name>
    <dbReference type="NCBI Taxonomy" id="1216886"/>
    <lineage>
        <taxon>Bacteria</taxon>
        <taxon>Pseudomonadati</taxon>
        <taxon>Pseudomonadota</taxon>
        <taxon>Alphaproteobacteria</taxon>
        <taxon>Acetobacterales</taxon>
        <taxon>Acetobacteraceae</taxon>
        <taxon>Nguyenibacter</taxon>
    </lineage>
</organism>
<evidence type="ECO:0000256" key="2">
    <source>
        <dbReference type="ARBA" id="ARBA00011738"/>
    </source>
</evidence>
<dbReference type="GO" id="GO:0004477">
    <property type="term" value="F:methenyltetrahydrofolate cyclohydrolase activity"/>
    <property type="evidence" value="ECO:0007669"/>
    <property type="project" value="UniProtKB-UniRule"/>
</dbReference>
<dbReference type="EMBL" id="JABXXP010000008">
    <property type="protein sequence ID" value="NVN09898.1"/>
    <property type="molecule type" value="Genomic_DNA"/>
</dbReference>
<dbReference type="Gene3D" id="3.40.50.10860">
    <property type="entry name" value="Leucine Dehydrogenase, chain A, domain 1"/>
    <property type="match status" value="1"/>
</dbReference>
<dbReference type="CDD" id="cd01080">
    <property type="entry name" value="NAD_bind_m-THF_DH_Cyclohyd"/>
    <property type="match status" value="1"/>
</dbReference>
<dbReference type="PROSITE" id="PS00767">
    <property type="entry name" value="THF_DHG_CYH_2"/>
    <property type="match status" value="1"/>
</dbReference>
<dbReference type="NCBIfam" id="NF010785">
    <property type="entry name" value="PRK14188.1"/>
    <property type="match status" value="1"/>
</dbReference>
<evidence type="ECO:0000313" key="16">
    <source>
        <dbReference type="Proteomes" id="UP000534870"/>
    </source>
</evidence>
<comment type="pathway">
    <text evidence="1 12">One-carbon metabolism; tetrahydrofolate interconversion.</text>
</comment>
<evidence type="ECO:0000256" key="7">
    <source>
        <dbReference type="ARBA" id="ARBA00022857"/>
    </source>
</evidence>
<dbReference type="EC" id="3.5.4.9" evidence="12"/>
<keyword evidence="5 12" id="KW-0658">Purine biosynthesis</keyword>
<keyword evidence="3 12" id="KW-0554">One-carbon metabolism</keyword>
<evidence type="ECO:0000256" key="5">
    <source>
        <dbReference type="ARBA" id="ARBA00022755"/>
    </source>
</evidence>
<keyword evidence="9 12" id="KW-0368">Histidine biosynthesis</keyword>
<dbReference type="Proteomes" id="UP000534870">
    <property type="component" value="Unassembled WGS sequence"/>
</dbReference>
<evidence type="ECO:0000256" key="11">
    <source>
        <dbReference type="ARBA" id="ARBA00023268"/>
    </source>
</evidence>
<reference evidence="15 16" key="1">
    <citation type="submission" date="2020-06" db="EMBL/GenBank/DDBJ databases">
        <title>Description of novel acetic acid bacteria.</title>
        <authorList>
            <person name="Sombolestani A."/>
        </authorList>
    </citation>
    <scope>NUCLEOTIDE SEQUENCE [LARGE SCALE GENOMIC DNA]</scope>
    <source>
        <strain evidence="15 16">LMG 31431</strain>
    </source>
</reference>
<comment type="similarity">
    <text evidence="12">Belongs to the tetrahydrofolate dehydrogenase/cyclohydrolase family.</text>
</comment>
<evidence type="ECO:0000256" key="12">
    <source>
        <dbReference type="HAMAP-Rule" id="MF_01576"/>
    </source>
</evidence>
<keyword evidence="11 12" id="KW-0511">Multifunctional enzyme</keyword>
<dbReference type="PRINTS" id="PR00085">
    <property type="entry name" value="THFDHDRGNASE"/>
</dbReference>
<dbReference type="GO" id="GO:0000105">
    <property type="term" value="P:L-histidine biosynthetic process"/>
    <property type="evidence" value="ECO:0007669"/>
    <property type="project" value="UniProtKB-KW"/>
</dbReference>
<dbReference type="Pfam" id="PF00763">
    <property type="entry name" value="THF_DHG_CYH"/>
    <property type="match status" value="1"/>
</dbReference>
<evidence type="ECO:0000256" key="9">
    <source>
        <dbReference type="ARBA" id="ARBA00023102"/>
    </source>
</evidence>
<keyword evidence="8 12" id="KW-0560">Oxidoreductase</keyword>
<dbReference type="InterPro" id="IPR020867">
    <property type="entry name" value="THF_DH/CycHdrlase_CS"/>
</dbReference>
<dbReference type="FunFam" id="3.40.50.10860:FF:000005">
    <property type="entry name" value="C-1-tetrahydrofolate synthase, cytoplasmic, putative"/>
    <property type="match status" value="1"/>
</dbReference>
<dbReference type="GO" id="GO:0005829">
    <property type="term" value="C:cytosol"/>
    <property type="evidence" value="ECO:0007669"/>
    <property type="project" value="TreeGrafter"/>
</dbReference>
<feature type="binding site" evidence="12">
    <location>
        <begin position="167"/>
        <end position="169"/>
    </location>
    <ligand>
        <name>NADP(+)</name>
        <dbReference type="ChEBI" id="CHEBI:58349"/>
    </ligand>
</feature>
<dbReference type="SUPFAM" id="SSF53223">
    <property type="entry name" value="Aminoacid dehydrogenase-like, N-terminal domain"/>
    <property type="match status" value="1"/>
</dbReference>
<evidence type="ECO:0000256" key="8">
    <source>
        <dbReference type="ARBA" id="ARBA00023002"/>
    </source>
</evidence>
<evidence type="ECO:0000256" key="4">
    <source>
        <dbReference type="ARBA" id="ARBA00022605"/>
    </source>
</evidence>
<accession>A0A7Y7ITM6</accession>
<sequence length="300" mass="31416">MPAHVIDGRAHAERLLADIRADVGDLVERHGIVPGLAVILVGDDPASNIYVRSKVRQTRRAGMRSFEHRLPAGVSSDALLDLIDRLNADPAVHGILVQLPLPSHLSSPTILAAIRPEKDVDGFHIVNAGKLAAGQTDGVIPCTPLGCLILLRAELGVLSGMKAVVVGASNIVGRPMARLLLLNRCTVTVAHLATRDLAAETRRADIVVVAAGSPDLITRDMIQPGATIIDVGISRVAAAGGTRIVGDADYEGVRAVAGRITPVPGGVGPMTIACLLYNTARTAGLAVPSWTPRMDQQSLF</sequence>
<protein>
    <recommendedName>
        <fullName evidence="12">Bifunctional protein FolD</fullName>
    </recommendedName>
    <domain>
        <recommendedName>
            <fullName evidence="12">Methylenetetrahydrofolate dehydrogenase</fullName>
            <ecNumber evidence="12">1.5.1.5</ecNumber>
        </recommendedName>
    </domain>
    <domain>
        <recommendedName>
            <fullName evidence="12">Methenyltetrahydrofolate cyclohydrolase</fullName>
            <ecNumber evidence="12">3.5.4.9</ecNumber>
        </recommendedName>
    </domain>
</protein>
<dbReference type="InterPro" id="IPR020631">
    <property type="entry name" value="THF_DH/CycHdrlase_NAD-bd_dom"/>
</dbReference>
<evidence type="ECO:0000256" key="6">
    <source>
        <dbReference type="ARBA" id="ARBA00022801"/>
    </source>
</evidence>
<dbReference type="Gene3D" id="3.40.50.720">
    <property type="entry name" value="NAD(P)-binding Rossmann-like Domain"/>
    <property type="match status" value="1"/>
</dbReference>
<evidence type="ECO:0000313" key="15">
    <source>
        <dbReference type="EMBL" id="NVN09898.1"/>
    </source>
</evidence>
<evidence type="ECO:0000256" key="10">
    <source>
        <dbReference type="ARBA" id="ARBA00023167"/>
    </source>
</evidence>
<keyword evidence="6 12" id="KW-0378">Hydrolase</keyword>
<dbReference type="GO" id="GO:0004488">
    <property type="term" value="F:methylenetetrahydrofolate dehydrogenase (NADP+) activity"/>
    <property type="evidence" value="ECO:0007669"/>
    <property type="project" value="UniProtKB-UniRule"/>
</dbReference>
<comment type="function">
    <text evidence="12">Catalyzes the oxidation of 5,10-methylenetetrahydrofolate to 5,10-methenyltetrahydrofolate and then the hydrolysis of 5,10-methenyltetrahydrofolate to 10-formyltetrahydrofolate.</text>
</comment>
<dbReference type="Pfam" id="PF02882">
    <property type="entry name" value="THF_DHG_CYH_C"/>
    <property type="match status" value="1"/>
</dbReference>
<keyword evidence="7 12" id="KW-0521">NADP</keyword>
<dbReference type="GO" id="GO:0006164">
    <property type="term" value="P:purine nucleotide biosynthetic process"/>
    <property type="evidence" value="ECO:0007669"/>
    <property type="project" value="UniProtKB-KW"/>
</dbReference>
<proteinExistence type="inferred from homology"/>